<keyword evidence="2" id="KW-1185">Reference proteome</keyword>
<sequence>MMEMEVVESLAKLRLEVVEPVECLKTLAELVVLSRVSDMSRDVVEKAFSTWLSVQPVGVPLEVGSLDAELQFVRDHVGVLVAQKVSVTCEVREDGVSWWLTKESGRLPLRCGYESYRVCCFLGSEWVTRVKPVSYLVVKMSDVKCSSYVQDVQRYQVRFTLLSIERLDKWRQEMLWQVVRCVQEGVDCDGSCVERDVVCGGTLSLVLDMMWLGGGRSELWEFVWEFVLEFEGRFPSDYNP</sequence>
<name>A0A6A6DI05_9PEZI</name>
<protein>
    <submittedName>
        <fullName evidence="1">Uncharacterized protein</fullName>
    </submittedName>
</protein>
<organism evidence="1 2">
    <name type="scientific">Zopfia rhizophila CBS 207.26</name>
    <dbReference type="NCBI Taxonomy" id="1314779"/>
    <lineage>
        <taxon>Eukaryota</taxon>
        <taxon>Fungi</taxon>
        <taxon>Dikarya</taxon>
        <taxon>Ascomycota</taxon>
        <taxon>Pezizomycotina</taxon>
        <taxon>Dothideomycetes</taxon>
        <taxon>Dothideomycetes incertae sedis</taxon>
        <taxon>Zopfiaceae</taxon>
        <taxon>Zopfia</taxon>
    </lineage>
</organism>
<accession>A0A6A6DI05</accession>
<dbReference type="EMBL" id="ML994687">
    <property type="protein sequence ID" value="KAF2177570.1"/>
    <property type="molecule type" value="Genomic_DNA"/>
</dbReference>
<gene>
    <name evidence="1" type="ORF">K469DRAFT_755088</name>
</gene>
<evidence type="ECO:0000313" key="1">
    <source>
        <dbReference type="EMBL" id="KAF2177570.1"/>
    </source>
</evidence>
<proteinExistence type="predicted"/>
<evidence type="ECO:0000313" key="2">
    <source>
        <dbReference type="Proteomes" id="UP000800200"/>
    </source>
</evidence>
<dbReference type="AlphaFoldDB" id="A0A6A6DI05"/>
<dbReference type="Proteomes" id="UP000800200">
    <property type="component" value="Unassembled WGS sequence"/>
</dbReference>
<reference evidence="1" key="1">
    <citation type="journal article" date="2020" name="Stud. Mycol.">
        <title>101 Dothideomycetes genomes: a test case for predicting lifestyles and emergence of pathogens.</title>
        <authorList>
            <person name="Haridas S."/>
            <person name="Albert R."/>
            <person name="Binder M."/>
            <person name="Bloem J."/>
            <person name="Labutti K."/>
            <person name="Salamov A."/>
            <person name="Andreopoulos B."/>
            <person name="Baker S."/>
            <person name="Barry K."/>
            <person name="Bills G."/>
            <person name="Bluhm B."/>
            <person name="Cannon C."/>
            <person name="Castanera R."/>
            <person name="Culley D."/>
            <person name="Daum C."/>
            <person name="Ezra D."/>
            <person name="Gonzalez J."/>
            <person name="Henrissat B."/>
            <person name="Kuo A."/>
            <person name="Liang C."/>
            <person name="Lipzen A."/>
            <person name="Lutzoni F."/>
            <person name="Magnuson J."/>
            <person name="Mondo S."/>
            <person name="Nolan M."/>
            <person name="Ohm R."/>
            <person name="Pangilinan J."/>
            <person name="Park H.-J."/>
            <person name="Ramirez L."/>
            <person name="Alfaro M."/>
            <person name="Sun H."/>
            <person name="Tritt A."/>
            <person name="Yoshinaga Y."/>
            <person name="Zwiers L.-H."/>
            <person name="Turgeon B."/>
            <person name="Goodwin S."/>
            <person name="Spatafora J."/>
            <person name="Crous P."/>
            <person name="Grigoriev I."/>
        </authorList>
    </citation>
    <scope>NUCLEOTIDE SEQUENCE</scope>
    <source>
        <strain evidence="1">CBS 207.26</strain>
    </source>
</reference>